<dbReference type="GO" id="GO:0006355">
    <property type="term" value="P:regulation of DNA-templated transcription"/>
    <property type="evidence" value="ECO:0007669"/>
    <property type="project" value="InterPro"/>
</dbReference>
<protein>
    <submittedName>
        <fullName evidence="6">Helix-turn-helix transcriptional regulator</fullName>
    </submittedName>
</protein>
<accession>A0A941EBN4</accession>
<reference evidence="6" key="1">
    <citation type="submission" date="2021-04" db="EMBL/GenBank/DDBJ databases">
        <title>Genome based classification of Actinospica acidithermotolerans sp. nov., an actinobacterium isolated from an Indonesian hot spring.</title>
        <authorList>
            <person name="Kusuma A.B."/>
            <person name="Putra K.E."/>
            <person name="Nafisah S."/>
            <person name="Loh J."/>
            <person name="Nouioui I."/>
            <person name="Goodfellow M."/>
        </authorList>
    </citation>
    <scope>NUCLEOTIDE SEQUENCE</scope>
    <source>
        <strain evidence="6">MGRD01-02</strain>
    </source>
</reference>
<sequence length="118" mass="13033">MNQQSDSSPPAEPTPRDRHQNQTRDRDHHPGRCPLDAPHSLLSRREAAVLRLIARGLSNAEISERLSLSEHTVKSHVQRLLAKLGLRNRVHAVIYAYEVGAVSPGTRSAPADPVGLLR</sequence>
<dbReference type="Gene3D" id="1.10.10.10">
    <property type="entry name" value="Winged helix-like DNA-binding domain superfamily/Winged helix DNA-binding domain"/>
    <property type="match status" value="1"/>
</dbReference>
<dbReference type="PROSITE" id="PS50043">
    <property type="entry name" value="HTH_LUXR_2"/>
    <property type="match status" value="1"/>
</dbReference>
<dbReference type="GO" id="GO:0003677">
    <property type="term" value="F:DNA binding"/>
    <property type="evidence" value="ECO:0007669"/>
    <property type="project" value="UniProtKB-KW"/>
</dbReference>
<evidence type="ECO:0000313" key="7">
    <source>
        <dbReference type="Proteomes" id="UP000676325"/>
    </source>
</evidence>
<feature type="domain" description="HTH luxR-type" evidence="5">
    <location>
        <begin position="35"/>
        <end position="100"/>
    </location>
</feature>
<gene>
    <name evidence="6" type="ORF">KDK95_26180</name>
</gene>
<dbReference type="SUPFAM" id="SSF46894">
    <property type="entry name" value="C-terminal effector domain of the bipartite response regulators"/>
    <property type="match status" value="1"/>
</dbReference>
<dbReference type="InterPro" id="IPR000792">
    <property type="entry name" value="Tscrpt_reg_LuxR_C"/>
</dbReference>
<name>A0A941EBN4_9ACTN</name>
<evidence type="ECO:0000256" key="4">
    <source>
        <dbReference type="SAM" id="MobiDB-lite"/>
    </source>
</evidence>
<dbReference type="Pfam" id="PF00196">
    <property type="entry name" value="GerE"/>
    <property type="match status" value="1"/>
</dbReference>
<dbReference type="AlphaFoldDB" id="A0A941EBN4"/>
<evidence type="ECO:0000256" key="2">
    <source>
        <dbReference type="ARBA" id="ARBA00023125"/>
    </source>
</evidence>
<keyword evidence="1" id="KW-0805">Transcription regulation</keyword>
<keyword evidence="7" id="KW-1185">Reference proteome</keyword>
<dbReference type="PROSITE" id="PS00622">
    <property type="entry name" value="HTH_LUXR_1"/>
    <property type="match status" value="1"/>
</dbReference>
<dbReference type="CDD" id="cd06170">
    <property type="entry name" value="LuxR_C_like"/>
    <property type="match status" value="1"/>
</dbReference>
<dbReference type="Proteomes" id="UP000676325">
    <property type="component" value="Unassembled WGS sequence"/>
</dbReference>
<feature type="compositionally biased region" description="Basic and acidic residues" evidence="4">
    <location>
        <begin position="14"/>
        <end position="30"/>
    </location>
</feature>
<comment type="caution">
    <text evidence="6">The sequence shown here is derived from an EMBL/GenBank/DDBJ whole genome shotgun (WGS) entry which is preliminary data.</text>
</comment>
<dbReference type="PRINTS" id="PR00038">
    <property type="entry name" value="HTHLUXR"/>
</dbReference>
<organism evidence="6 7">
    <name type="scientific">Actinospica acidithermotolerans</name>
    <dbReference type="NCBI Taxonomy" id="2828514"/>
    <lineage>
        <taxon>Bacteria</taxon>
        <taxon>Bacillati</taxon>
        <taxon>Actinomycetota</taxon>
        <taxon>Actinomycetes</taxon>
        <taxon>Catenulisporales</taxon>
        <taxon>Actinospicaceae</taxon>
        <taxon>Actinospica</taxon>
    </lineage>
</organism>
<dbReference type="RefSeq" id="WP_212520954.1">
    <property type="nucleotide sequence ID" value="NZ_JAGSOH010000101.1"/>
</dbReference>
<dbReference type="InterPro" id="IPR016032">
    <property type="entry name" value="Sig_transdc_resp-reg_C-effctor"/>
</dbReference>
<evidence type="ECO:0000256" key="3">
    <source>
        <dbReference type="ARBA" id="ARBA00023163"/>
    </source>
</evidence>
<dbReference type="SMART" id="SM00421">
    <property type="entry name" value="HTH_LUXR"/>
    <property type="match status" value="1"/>
</dbReference>
<keyword evidence="2" id="KW-0238">DNA-binding</keyword>
<dbReference type="EMBL" id="JAGSOH010000101">
    <property type="protein sequence ID" value="MBR7829820.1"/>
    <property type="molecule type" value="Genomic_DNA"/>
</dbReference>
<keyword evidence="3" id="KW-0804">Transcription</keyword>
<proteinExistence type="predicted"/>
<dbReference type="InterPro" id="IPR036388">
    <property type="entry name" value="WH-like_DNA-bd_sf"/>
</dbReference>
<evidence type="ECO:0000313" key="6">
    <source>
        <dbReference type="EMBL" id="MBR7829820.1"/>
    </source>
</evidence>
<dbReference type="PANTHER" id="PTHR44688">
    <property type="entry name" value="DNA-BINDING TRANSCRIPTIONAL ACTIVATOR DEVR_DOSR"/>
    <property type="match status" value="1"/>
</dbReference>
<feature type="region of interest" description="Disordered" evidence="4">
    <location>
        <begin position="1"/>
        <end position="40"/>
    </location>
</feature>
<evidence type="ECO:0000259" key="5">
    <source>
        <dbReference type="PROSITE" id="PS50043"/>
    </source>
</evidence>
<dbReference type="PANTHER" id="PTHR44688:SF16">
    <property type="entry name" value="DNA-BINDING TRANSCRIPTIONAL ACTIVATOR DEVR_DOSR"/>
    <property type="match status" value="1"/>
</dbReference>
<evidence type="ECO:0000256" key="1">
    <source>
        <dbReference type="ARBA" id="ARBA00023015"/>
    </source>
</evidence>